<dbReference type="FunFam" id="1.10.287.110:FF:000021">
    <property type="entry name" value="DnaJ (Hsp40) homolog, subfamily B, member 2"/>
    <property type="match status" value="1"/>
</dbReference>
<reference evidence="5 6" key="2">
    <citation type="submission" date="2023-11" db="UniProtKB">
        <authorList>
            <consortium name="WormBaseParasite"/>
        </authorList>
    </citation>
    <scope>IDENTIFICATION</scope>
</reference>
<keyword evidence="1" id="KW-0143">Chaperone</keyword>
<dbReference type="GO" id="GO:0005737">
    <property type="term" value="C:cytoplasm"/>
    <property type="evidence" value="ECO:0007669"/>
    <property type="project" value="UniProtKB-ARBA"/>
</dbReference>
<dbReference type="AlphaFoldDB" id="A0AA85IJ84"/>
<name>A0AA85IJ84_TRIRE</name>
<dbReference type="WBParaSite" id="TREG1_1000.3">
    <property type="protein sequence ID" value="TREG1_1000.3"/>
    <property type="gene ID" value="TREG1_1000"/>
</dbReference>
<dbReference type="Proteomes" id="UP000050795">
    <property type="component" value="Unassembled WGS sequence"/>
</dbReference>
<dbReference type="PROSITE" id="PS00636">
    <property type="entry name" value="DNAJ_1"/>
    <property type="match status" value="1"/>
</dbReference>
<dbReference type="GO" id="GO:0051082">
    <property type="term" value="F:unfolded protein binding"/>
    <property type="evidence" value="ECO:0007669"/>
    <property type="project" value="InterPro"/>
</dbReference>
<organism evidence="4 7">
    <name type="scientific">Trichobilharzia regenti</name>
    <name type="common">Nasal bird schistosome</name>
    <dbReference type="NCBI Taxonomy" id="157069"/>
    <lineage>
        <taxon>Eukaryota</taxon>
        <taxon>Metazoa</taxon>
        <taxon>Spiralia</taxon>
        <taxon>Lophotrochozoa</taxon>
        <taxon>Platyhelminthes</taxon>
        <taxon>Trematoda</taxon>
        <taxon>Digenea</taxon>
        <taxon>Strigeidida</taxon>
        <taxon>Schistosomatoidea</taxon>
        <taxon>Schistosomatidae</taxon>
        <taxon>Trichobilharzia</taxon>
    </lineage>
</organism>
<dbReference type="Pfam" id="PF00226">
    <property type="entry name" value="DnaJ"/>
    <property type="match status" value="1"/>
</dbReference>
<dbReference type="PROSITE" id="PS50076">
    <property type="entry name" value="DNAJ_2"/>
    <property type="match status" value="1"/>
</dbReference>
<dbReference type="CDD" id="cd06257">
    <property type="entry name" value="DnaJ"/>
    <property type="match status" value="1"/>
</dbReference>
<dbReference type="WBParaSite" id="TREG1_1000.5">
    <property type="protein sequence ID" value="TREG1_1000.5"/>
    <property type="gene ID" value="TREG1_1000"/>
</dbReference>
<dbReference type="PANTHER" id="PTHR45168">
    <property type="entry name" value="DNAJ HOMOLOG SUBFAMILY B MEMBER 2"/>
    <property type="match status" value="1"/>
</dbReference>
<protein>
    <recommendedName>
        <fullName evidence="3">J domain-containing protein</fullName>
    </recommendedName>
</protein>
<evidence type="ECO:0000313" key="5">
    <source>
        <dbReference type="WBParaSite" id="TREG1_1000.1"/>
    </source>
</evidence>
<sequence>MDETCYYEVLGIQKNASGDEIKKAYRRLALRWHPDKNPDKKEEAEKRFKRISEAYEVLSDPKKRGIYDKYGREGVLNGSSRGTEGFGGADPFFVFTPFQFHFRDPMDIFREFFGGSGLDSFFGPSMSDVHSSHFGRTHRSNSHRTAGRQSGSPYHHAHSGRSSQMQSYDPMHVSSFMGSIFDSAFDDSMFNPLMAFSSSGFGSPQGTSSTSVFSSFGGFPSGNFRSVSTSSKYVNGKMVRVTKVVENGTETVTEEVDGQVTNRTVRQCGNGTLQAM</sequence>
<dbReference type="WBParaSite" id="TREG1_1000.2">
    <property type="protein sequence ID" value="TREG1_1000.2"/>
    <property type="gene ID" value="TREG1_1000"/>
</dbReference>
<evidence type="ECO:0000313" key="4">
    <source>
        <dbReference type="Proteomes" id="UP000050795"/>
    </source>
</evidence>
<proteinExistence type="predicted"/>
<evidence type="ECO:0000259" key="3">
    <source>
        <dbReference type="PROSITE" id="PS50076"/>
    </source>
</evidence>
<dbReference type="PANTHER" id="PTHR45168:SF3">
    <property type="entry name" value="DNAJ HEAT SHOCK PROTEIN FAMILY (HSP40) MEMBER B2"/>
    <property type="match status" value="1"/>
</dbReference>
<feature type="domain" description="J" evidence="3">
    <location>
        <begin position="5"/>
        <end position="71"/>
    </location>
</feature>
<dbReference type="InterPro" id="IPR018253">
    <property type="entry name" value="DnaJ_domain_CS"/>
</dbReference>
<reference evidence="4" key="1">
    <citation type="submission" date="2022-06" db="EMBL/GenBank/DDBJ databases">
        <authorList>
            <person name="Berger JAMES D."/>
            <person name="Berger JAMES D."/>
        </authorList>
    </citation>
    <scope>NUCLEOTIDE SEQUENCE [LARGE SCALE GENOMIC DNA]</scope>
</reference>
<feature type="region of interest" description="Disordered" evidence="2">
    <location>
        <begin position="132"/>
        <end position="166"/>
    </location>
</feature>
<dbReference type="InterPro" id="IPR043183">
    <property type="entry name" value="DNJB2/6-like"/>
</dbReference>
<dbReference type="WBParaSite" id="TREG1_1000.1">
    <property type="protein sequence ID" value="TREG1_1000.1"/>
    <property type="gene ID" value="TREG1_1000"/>
</dbReference>
<accession>A0AA85IJ84</accession>
<feature type="compositionally biased region" description="Basic residues" evidence="2">
    <location>
        <begin position="133"/>
        <end position="146"/>
    </location>
</feature>
<keyword evidence="4" id="KW-1185">Reference proteome</keyword>
<dbReference type="InterPro" id="IPR036869">
    <property type="entry name" value="J_dom_sf"/>
</dbReference>
<dbReference type="InterPro" id="IPR001623">
    <property type="entry name" value="DnaJ_domain"/>
</dbReference>
<dbReference type="Gene3D" id="1.10.287.110">
    <property type="entry name" value="DnaJ domain"/>
    <property type="match status" value="1"/>
</dbReference>
<dbReference type="WBParaSite" id="TREG1_1000.4">
    <property type="protein sequence ID" value="TREG1_1000.4"/>
    <property type="gene ID" value="TREG1_1000"/>
</dbReference>
<evidence type="ECO:0000313" key="6">
    <source>
        <dbReference type="WBParaSite" id="TREG1_1000.2"/>
    </source>
</evidence>
<dbReference type="SUPFAM" id="SSF46565">
    <property type="entry name" value="Chaperone J-domain"/>
    <property type="match status" value="1"/>
</dbReference>
<dbReference type="SMART" id="SM00271">
    <property type="entry name" value="DnaJ"/>
    <property type="match status" value="1"/>
</dbReference>
<evidence type="ECO:0000313" key="7">
    <source>
        <dbReference type="WBParaSite" id="TREG1_1000.3"/>
    </source>
</evidence>
<dbReference type="PRINTS" id="PR00625">
    <property type="entry name" value="JDOMAIN"/>
</dbReference>
<evidence type="ECO:0000256" key="1">
    <source>
        <dbReference type="ARBA" id="ARBA00023186"/>
    </source>
</evidence>
<evidence type="ECO:0000256" key="2">
    <source>
        <dbReference type="SAM" id="MobiDB-lite"/>
    </source>
</evidence>
<dbReference type="GO" id="GO:0030544">
    <property type="term" value="F:Hsp70 protein binding"/>
    <property type="evidence" value="ECO:0007669"/>
    <property type="project" value="InterPro"/>
</dbReference>